<reference evidence="1" key="1">
    <citation type="submission" date="2019-06" db="EMBL/GenBank/DDBJ databases">
        <authorList>
            <consortium name="Wellcome Sanger Institute Data Sharing"/>
        </authorList>
    </citation>
    <scope>NUCLEOTIDE SEQUENCE [LARGE SCALE GENOMIC DNA]</scope>
</reference>
<dbReference type="InParanoid" id="A0A672ZD33"/>
<organism evidence="1 2">
    <name type="scientific">Sphaeramia orbicularis</name>
    <name type="common">orbiculate cardinalfish</name>
    <dbReference type="NCBI Taxonomy" id="375764"/>
    <lineage>
        <taxon>Eukaryota</taxon>
        <taxon>Metazoa</taxon>
        <taxon>Chordata</taxon>
        <taxon>Craniata</taxon>
        <taxon>Vertebrata</taxon>
        <taxon>Euteleostomi</taxon>
        <taxon>Actinopterygii</taxon>
        <taxon>Neopterygii</taxon>
        <taxon>Teleostei</taxon>
        <taxon>Neoteleostei</taxon>
        <taxon>Acanthomorphata</taxon>
        <taxon>Gobiaria</taxon>
        <taxon>Kurtiformes</taxon>
        <taxon>Apogonoidei</taxon>
        <taxon>Apogonidae</taxon>
        <taxon>Apogoninae</taxon>
        <taxon>Sphaeramia</taxon>
    </lineage>
</organism>
<reference evidence="1" key="2">
    <citation type="submission" date="2025-08" db="UniProtKB">
        <authorList>
            <consortium name="Ensembl"/>
        </authorList>
    </citation>
    <scope>IDENTIFICATION</scope>
</reference>
<sequence>GYRHAVQKWPPSPFTGRSHKLVIPAESPDKKFVLIVGDSHLRAIVDGFVQMPGGWMSFGFMSTPGTSAAQLRTEVENAVLPRIPEAVCLLAPGNDVTASRTIEDAAEDFRGLLRTVSEPGCSVKQQFIFICYVCVLDFPRRLTVEMEHQVLLSQEYHRVAALMRIPYLATDVHFPLGQLQLWCWDGVSKICYCRSLMYGLLSLPPVPRRSPRVVVRGEVTVPLHSNPFEWTVAGPRKKGNVVLKECSVELNPIWFSRELLDVLGDGTIHVPAPVSTAVVAHQKVNWMI</sequence>
<name>A0A672ZD33_9TELE</name>
<evidence type="ECO:0008006" key="3">
    <source>
        <dbReference type="Google" id="ProtNLM"/>
    </source>
</evidence>
<reference evidence="1" key="3">
    <citation type="submission" date="2025-09" db="UniProtKB">
        <authorList>
            <consortium name="Ensembl"/>
        </authorList>
    </citation>
    <scope>IDENTIFICATION</scope>
</reference>
<protein>
    <recommendedName>
        <fullName evidence="3">SGNH hydrolase-type esterase domain-containing protein</fullName>
    </recommendedName>
</protein>
<proteinExistence type="predicted"/>
<evidence type="ECO:0000313" key="1">
    <source>
        <dbReference type="Ensembl" id="ENSSORP00005015246.1"/>
    </source>
</evidence>
<dbReference type="AlphaFoldDB" id="A0A672ZD33"/>
<dbReference type="SUPFAM" id="SSF52266">
    <property type="entry name" value="SGNH hydrolase"/>
    <property type="match status" value="1"/>
</dbReference>
<dbReference type="Proteomes" id="UP000472271">
    <property type="component" value="Chromosome 14"/>
</dbReference>
<accession>A0A672ZD33</accession>
<dbReference type="Ensembl" id="ENSSORT00005015736.1">
    <property type="protein sequence ID" value="ENSSORP00005015246.1"/>
    <property type="gene ID" value="ENSSORG00005007741.1"/>
</dbReference>
<evidence type="ECO:0000313" key="2">
    <source>
        <dbReference type="Proteomes" id="UP000472271"/>
    </source>
</evidence>
<keyword evidence="2" id="KW-1185">Reference proteome</keyword>